<evidence type="ECO:0000313" key="2">
    <source>
        <dbReference type="EMBL" id="EHP68926.1"/>
    </source>
</evidence>
<dbReference type="STRING" id="671065.MetMK1DRAFT_00033750"/>
<accession>H2C9V0</accession>
<dbReference type="EMBL" id="JH597770">
    <property type="protein sequence ID" value="EHP68926.1"/>
    <property type="molecule type" value="Genomic_DNA"/>
</dbReference>
<dbReference type="GO" id="GO:0016740">
    <property type="term" value="F:transferase activity"/>
    <property type="evidence" value="ECO:0007669"/>
    <property type="project" value="UniProtKB-KW"/>
</dbReference>
<reference evidence="2 3" key="1">
    <citation type="submission" date="2012-01" db="EMBL/GenBank/DDBJ databases">
        <title>Improved High-Quality Draft sequence of Metallosphaera yellowstonensis MK1.</title>
        <authorList>
            <consortium name="US DOE Joint Genome Institute"/>
            <person name="Lucas S."/>
            <person name="Han J."/>
            <person name="Cheng J.-F."/>
            <person name="Goodwin L."/>
            <person name="Pitluck S."/>
            <person name="Peters L."/>
            <person name="Teshima H."/>
            <person name="Detter J.C."/>
            <person name="Han C."/>
            <person name="Tapia R."/>
            <person name="Land M."/>
            <person name="Hauser L."/>
            <person name="Kyrpides N."/>
            <person name="Kozubal M."/>
            <person name="Macur R.E."/>
            <person name="Jay Z."/>
            <person name="Inskeep W."/>
            <person name="Woyke T."/>
        </authorList>
    </citation>
    <scope>NUCLEOTIDE SEQUENCE [LARGE SCALE GENOMIC DNA]</scope>
    <source>
        <strain evidence="2 3">MK1</strain>
    </source>
</reference>
<dbReference type="HOGENOM" id="CLU_084677_0_0_2"/>
<dbReference type="eggNOG" id="arCOG05398">
    <property type="taxonomic scope" value="Archaea"/>
</dbReference>
<evidence type="ECO:0000259" key="1">
    <source>
        <dbReference type="Pfam" id="PF00535"/>
    </source>
</evidence>
<keyword evidence="2" id="KW-0808">Transferase</keyword>
<dbReference type="CDD" id="cd00761">
    <property type="entry name" value="Glyco_tranf_GTA_type"/>
    <property type="match status" value="1"/>
</dbReference>
<keyword evidence="3" id="KW-1185">Reference proteome</keyword>
<dbReference type="RefSeq" id="WP_009075849.1">
    <property type="nucleotide sequence ID" value="NZ_JH597770.1"/>
</dbReference>
<dbReference type="InterPro" id="IPR001173">
    <property type="entry name" value="Glyco_trans_2-like"/>
</dbReference>
<dbReference type="SUPFAM" id="SSF53448">
    <property type="entry name" value="Nucleotide-diphospho-sugar transferases"/>
    <property type="match status" value="1"/>
</dbReference>
<dbReference type="Pfam" id="PF00535">
    <property type="entry name" value="Glycos_transf_2"/>
    <property type="match status" value="1"/>
</dbReference>
<gene>
    <name evidence="2" type="ORF">MetMK1DRAFT_00033750</name>
</gene>
<dbReference type="Proteomes" id="UP000003980">
    <property type="component" value="Unassembled WGS sequence"/>
</dbReference>
<name>H2C9V0_9CREN</name>
<dbReference type="Gene3D" id="3.90.550.10">
    <property type="entry name" value="Spore Coat Polysaccharide Biosynthesis Protein SpsA, Chain A"/>
    <property type="match status" value="1"/>
</dbReference>
<feature type="domain" description="Glycosyltransferase 2-like" evidence="1">
    <location>
        <begin position="10"/>
        <end position="69"/>
    </location>
</feature>
<proteinExistence type="predicted"/>
<evidence type="ECO:0000313" key="3">
    <source>
        <dbReference type="Proteomes" id="UP000003980"/>
    </source>
</evidence>
<dbReference type="OrthoDB" id="43535at2157"/>
<dbReference type="InterPro" id="IPR029044">
    <property type="entry name" value="Nucleotide-diphossugar_trans"/>
</dbReference>
<dbReference type="AlphaFoldDB" id="H2C9V0"/>
<sequence>MVKICLYGTVYNNADTVEESVKSVFDPSYKIIITDNYSTDGTYEHLEELRKDFNLTILRYKSSRGVGRQYSLNYCPENSMTAYFDMDVKYNKIFHDIVKYSAERGAKVITGMQGTLVAPKKEIIEKGGWNDLTVAEDIEFWYRVGFDYHIPLITMEKNLHRQSSYGARERRYSKGINYYYRWFMSVVDTIRGRGFTLEDAFSWYKKKYHVIVFLAYVIAKAKGMYRGTTIVELLEKMYIPDEFRNYEDYILVGVGLREINYKNRDIIKKFTEGFKSFLCDDNMTLFVKKEKVVEYYMKNLSKKLVKNCEKFTL</sequence>
<protein>
    <submittedName>
        <fullName evidence="2">Glycosyl transferase</fullName>
    </submittedName>
</protein>
<organism evidence="2 3">
    <name type="scientific">Metallosphaera yellowstonensis MK1</name>
    <dbReference type="NCBI Taxonomy" id="671065"/>
    <lineage>
        <taxon>Archaea</taxon>
        <taxon>Thermoproteota</taxon>
        <taxon>Thermoprotei</taxon>
        <taxon>Sulfolobales</taxon>
        <taxon>Sulfolobaceae</taxon>
        <taxon>Metallosphaera</taxon>
    </lineage>
</organism>